<dbReference type="EC" id="6.3.2.5" evidence="3"/>
<evidence type="ECO:0000259" key="5">
    <source>
        <dbReference type="Pfam" id="PF02441"/>
    </source>
</evidence>
<keyword evidence="2 3" id="KW-0456">Lyase</keyword>
<feature type="domain" description="Flavoprotein" evidence="5">
    <location>
        <begin position="6"/>
        <end position="178"/>
    </location>
</feature>
<reference evidence="8" key="3">
    <citation type="submission" date="2021-08" db="EMBL/GenBank/DDBJ databases">
        <authorList>
            <person name="de Jong S."/>
            <person name="van den Broek M."/>
            <person name="Merkel A."/>
            <person name="de la Torre Cortes P."/>
            <person name="Kalamorz F."/>
            <person name="Cook G."/>
            <person name="van Loosdrecht M."/>
            <person name="McMillan D."/>
        </authorList>
    </citation>
    <scope>NUCLEOTIDE SEQUENCE</scope>
    <source>
        <strain evidence="8">TA2.A1</strain>
    </source>
</reference>
<keyword evidence="3 4" id="KW-0436">Ligase</keyword>
<dbReference type="OrthoDB" id="9802554at2"/>
<gene>
    <name evidence="3 8" type="primary">coaBC</name>
    <name evidence="7" type="ORF">CathTA2_1900</name>
    <name evidence="8" type="ORF">HUR95_10455</name>
</gene>
<feature type="region of interest" description="Phosphopantothenate--cysteine ligase" evidence="3">
    <location>
        <begin position="204"/>
        <end position="416"/>
    </location>
</feature>
<comment type="pathway">
    <text evidence="3 4">Cofactor biosynthesis; coenzyme A biosynthesis; CoA from (R)-pantothenate: step 3/5.</text>
</comment>
<proteinExistence type="inferred from homology"/>
<dbReference type="KEGG" id="cthu:HUR95_10455"/>
<dbReference type="HAMAP" id="MF_02225">
    <property type="entry name" value="CoaBC"/>
    <property type="match status" value="1"/>
</dbReference>
<dbReference type="Proteomes" id="UP000825179">
    <property type="component" value="Chromosome"/>
</dbReference>
<accession>F5L7V0</accession>
<comment type="function">
    <text evidence="4">Catalyzes two steps in the biosynthesis of coenzyme A. In the first step cysteine is conjugated to 4'-phosphopantothenate to form 4-phosphopantothenoylcysteine, in the latter compound is decarboxylated to form 4'-phosphopantotheine.</text>
</comment>
<feature type="binding site" evidence="3">
    <location>
        <position position="293"/>
    </location>
    <ligand>
        <name>CTP</name>
        <dbReference type="ChEBI" id="CHEBI:37563"/>
    </ligand>
</feature>
<dbReference type="GO" id="GO:0071513">
    <property type="term" value="C:phosphopantothenoylcysteine decarboxylase complex"/>
    <property type="evidence" value="ECO:0007669"/>
    <property type="project" value="TreeGrafter"/>
</dbReference>
<dbReference type="GO" id="GO:0015937">
    <property type="term" value="P:coenzyme A biosynthetic process"/>
    <property type="evidence" value="ECO:0007669"/>
    <property type="project" value="UniProtKB-UniRule"/>
</dbReference>
<evidence type="ECO:0000313" key="9">
    <source>
        <dbReference type="Proteomes" id="UP000010716"/>
    </source>
</evidence>
<keyword evidence="1 3" id="KW-0210">Decarboxylase</keyword>
<dbReference type="SUPFAM" id="SSF52507">
    <property type="entry name" value="Homo-oligomeric flavin-containing Cys decarboxylases, HFCD"/>
    <property type="match status" value="1"/>
</dbReference>
<evidence type="ECO:0000256" key="2">
    <source>
        <dbReference type="ARBA" id="ARBA00023239"/>
    </source>
</evidence>
<organism evidence="7 9">
    <name type="scientific">Caldalkalibacillus thermarum (strain TA2.A1)</name>
    <dbReference type="NCBI Taxonomy" id="986075"/>
    <lineage>
        <taxon>Bacteria</taxon>
        <taxon>Bacillati</taxon>
        <taxon>Bacillota</taxon>
        <taxon>Bacilli</taxon>
        <taxon>Bacillales</taxon>
        <taxon>Bacillaceae</taxon>
        <taxon>Caldalkalibacillus</taxon>
    </lineage>
</organism>
<dbReference type="Gene3D" id="3.40.50.1950">
    <property type="entry name" value="Flavin prenyltransferase-like"/>
    <property type="match status" value="1"/>
</dbReference>
<dbReference type="AlphaFoldDB" id="F5L7V0"/>
<dbReference type="InterPro" id="IPR007085">
    <property type="entry name" value="DNA/pantothenate-metab_flavo_C"/>
</dbReference>
<reference evidence="8 10" key="2">
    <citation type="journal article" date="2020" name="Extremophiles">
        <title>Genomic analysis of Caldalkalibacillus thermarum TA2.A1 reveals aerobic alkaliphilic metabolism and evolutionary hallmarks linking alkaliphilic bacteria and plant life.</title>
        <authorList>
            <person name="de Jong S.I."/>
            <person name="van den Broek M.A."/>
            <person name="Merkel A.Y."/>
            <person name="de la Torre Cortes P."/>
            <person name="Kalamorz F."/>
            <person name="Cook G.M."/>
            <person name="van Loosdrecht M.C.M."/>
            <person name="McMillan D.G.G."/>
        </authorList>
    </citation>
    <scope>NUCLEOTIDE SEQUENCE [LARGE SCALE GENOMIC DNA]</scope>
    <source>
        <strain evidence="8 10">TA2.A1</strain>
    </source>
</reference>
<dbReference type="InterPro" id="IPR005252">
    <property type="entry name" value="CoaBC"/>
</dbReference>
<keyword evidence="3 4" id="KW-0285">Flavoprotein</keyword>
<dbReference type="GO" id="GO:0015941">
    <property type="term" value="P:pantothenate catabolic process"/>
    <property type="evidence" value="ECO:0007669"/>
    <property type="project" value="InterPro"/>
</dbReference>
<dbReference type="RefSeq" id="WP_007505063.1">
    <property type="nucleotide sequence ID" value="NZ_AFCE01000144.1"/>
</dbReference>
<evidence type="ECO:0000259" key="6">
    <source>
        <dbReference type="Pfam" id="PF04127"/>
    </source>
</evidence>
<dbReference type="UniPathway" id="UPA00241">
    <property type="reaction ID" value="UER00353"/>
</dbReference>
<keyword evidence="3 4" id="KW-0288">FMN</keyword>
<comment type="catalytic activity">
    <reaction evidence="3 4">
        <text>N-[(R)-4-phosphopantothenoyl]-L-cysteine + H(+) = (R)-4'-phosphopantetheine + CO2</text>
        <dbReference type="Rhea" id="RHEA:16793"/>
        <dbReference type="ChEBI" id="CHEBI:15378"/>
        <dbReference type="ChEBI" id="CHEBI:16526"/>
        <dbReference type="ChEBI" id="CHEBI:59458"/>
        <dbReference type="ChEBI" id="CHEBI:61723"/>
        <dbReference type="EC" id="4.1.1.36"/>
    </reaction>
</comment>
<dbReference type="SUPFAM" id="SSF102645">
    <property type="entry name" value="CoaB-like"/>
    <property type="match status" value="1"/>
</dbReference>
<dbReference type="GO" id="GO:0004633">
    <property type="term" value="F:phosphopantothenoylcysteine decarboxylase activity"/>
    <property type="evidence" value="ECO:0007669"/>
    <property type="project" value="UniProtKB-UniRule"/>
</dbReference>
<keyword evidence="3" id="KW-0460">Magnesium</keyword>
<dbReference type="GO" id="GO:0004632">
    <property type="term" value="F:phosphopantothenate--cysteine ligase activity"/>
    <property type="evidence" value="ECO:0007669"/>
    <property type="project" value="UniProtKB-UniRule"/>
</dbReference>
<dbReference type="Proteomes" id="UP000010716">
    <property type="component" value="Unassembled WGS sequence"/>
</dbReference>
<feature type="binding site" evidence="3">
    <location>
        <position position="337"/>
    </location>
    <ligand>
        <name>CTP</name>
        <dbReference type="ChEBI" id="CHEBI:37563"/>
    </ligand>
</feature>
<dbReference type="PANTHER" id="PTHR14359:SF6">
    <property type="entry name" value="PHOSPHOPANTOTHENOYLCYSTEINE DECARBOXYLASE"/>
    <property type="match status" value="1"/>
</dbReference>
<keyword evidence="3" id="KW-0511">Multifunctional enzyme</keyword>
<evidence type="ECO:0000313" key="8">
    <source>
        <dbReference type="EMBL" id="QZT32797.1"/>
    </source>
</evidence>
<dbReference type="NCBIfam" id="TIGR00521">
    <property type="entry name" value="coaBC_dfp"/>
    <property type="match status" value="1"/>
</dbReference>
<comment type="catalytic activity">
    <reaction evidence="3 4">
        <text>(R)-4'-phosphopantothenate + L-cysteine + CTP = N-[(R)-4-phosphopantothenoyl]-L-cysteine + CMP + diphosphate + H(+)</text>
        <dbReference type="Rhea" id="RHEA:19397"/>
        <dbReference type="ChEBI" id="CHEBI:10986"/>
        <dbReference type="ChEBI" id="CHEBI:15378"/>
        <dbReference type="ChEBI" id="CHEBI:33019"/>
        <dbReference type="ChEBI" id="CHEBI:35235"/>
        <dbReference type="ChEBI" id="CHEBI:37563"/>
        <dbReference type="ChEBI" id="CHEBI:59458"/>
        <dbReference type="ChEBI" id="CHEBI:60377"/>
        <dbReference type="EC" id="6.3.2.5"/>
    </reaction>
</comment>
<feature type="binding site" evidence="3">
    <location>
        <position position="351"/>
    </location>
    <ligand>
        <name>CTP</name>
        <dbReference type="ChEBI" id="CHEBI:37563"/>
    </ligand>
</feature>
<comment type="caution">
    <text evidence="3">Lacks conserved residue(s) required for the propagation of feature annotation.</text>
</comment>
<comment type="similarity">
    <text evidence="3 4">In the N-terminal section; belongs to the HFCD (homo-oligomeric flavin containing Cys decarboxylase) superfamily.</text>
</comment>
<dbReference type="PANTHER" id="PTHR14359">
    <property type="entry name" value="HOMO-OLIGOMERIC FLAVIN CONTAINING CYS DECARBOXYLASE FAMILY"/>
    <property type="match status" value="1"/>
</dbReference>
<feature type="domain" description="DNA/pantothenate metabolism flavoprotein C-terminal" evidence="6">
    <location>
        <begin position="199"/>
        <end position="409"/>
    </location>
</feature>
<dbReference type="Pfam" id="PF02441">
    <property type="entry name" value="Flavoprotein"/>
    <property type="match status" value="1"/>
</dbReference>
<dbReference type="InterPro" id="IPR003382">
    <property type="entry name" value="Flavoprotein"/>
</dbReference>
<dbReference type="GO" id="GO:0010181">
    <property type="term" value="F:FMN binding"/>
    <property type="evidence" value="ECO:0007669"/>
    <property type="project" value="UniProtKB-UniRule"/>
</dbReference>
<reference evidence="7 9" key="1">
    <citation type="journal article" date="2011" name="J. Bacteriol.">
        <title>Draft genome sequence of the thermoalkaliphilic Caldalkalibacillus thermarum strain TA2.A1.</title>
        <authorList>
            <person name="Kalamorz F."/>
            <person name="Keis S."/>
            <person name="McMillan D.G."/>
            <person name="Olsson K."/>
            <person name="Stanton J.A."/>
            <person name="Stockwell P."/>
            <person name="Black M.A."/>
            <person name="Klingeman D.M."/>
            <person name="Land M.L."/>
            <person name="Han C.S."/>
            <person name="Martin S.L."/>
            <person name="Becher S.A."/>
            <person name="Peddie C.J."/>
            <person name="Morgan H.W."/>
            <person name="Matthies D."/>
            <person name="Preiss L."/>
            <person name="Meier T."/>
            <person name="Brown S.D."/>
            <person name="Cook G.M."/>
        </authorList>
    </citation>
    <scope>NUCLEOTIDE SEQUENCE [LARGE SCALE GENOMIC DNA]</scope>
    <source>
        <strain evidence="7 9">TA2.A1</strain>
    </source>
</reference>
<evidence type="ECO:0000256" key="3">
    <source>
        <dbReference type="HAMAP-Rule" id="MF_02225"/>
    </source>
</evidence>
<feature type="binding site" evidence="3">
    <location>
        <position position="303"/>
    </location>
    <ligand>
        <name>CTP</name>
        <dbReference type="ChEBI" id="CHEBI:37563"/>
    </ligand>
</feature>
<dbReference type="EMBL" id="AFCE01000144">
    <property type="protein sequence ID" value="EGL82609.1"/>
    <property type="molecule type" value="Genomic_DNA"/>
</dbReference>
<comment type="cofactor">
    <cofactor evidence="3">
        <name>FMN</name>
        <dbReference type="ChEBI" id="CHEBI:58210"/>
    </cofactor>
    <text evidence="3">Binds 1 FMN per subunit.</text>
</comment>
<dbReference type="InterPro" id="IPR035929">
    <property type="entry name" value="CoaB-like_sf"/>
</dbReference>
<dbReference type="eggNOG" id="COG0452">
    <property type="taxonomic scope" value="Bacteria"/>
</dbReference>
<evidence type="ECO:0000256" key="4">
    <source>
        <dbReference type="RuleBase" id="RU364078"/>
    </source>
</evidence>
<feature type="active site" description="Proton donor" evidence="3">
    <location>
        <position position="158"/>
    </location>
</feature>
<dbReference type="EC" id="4.1.1.36" evidence="3"/>
<feature type="region of interest" description="Phosphopantothenoylcysteine decarboxylase" evidence="3">
    <location>
        <begin position="1"/>
        <end position="203"/>
    </location>
</feature>
<evidence type="ECO:0000256" key="1">
    <source>
        <dbReference type="ARBA" id="ARBA00022793"/>
    </source>
</evidence>
<comment type="similarity">
    <text evidence="3 4">In the C-terminal section; belongs to the PPC synthetase family.</text>
</comment>
<evidence type="ECO:0000313" key="7">
    <source>
        <dbReference type="EMBL" id="EGL82609.1"/>
    </source>
</evidence>
<comment type="pathway">
    <text evidence="3 4">Cofactor biosynthesis; coenzyme A biosynthesis; CoA from (R)-pantothenate: step 2/5.</text>
</comment>
<sequence length="416" mass="45210">MGVKGKTIVLGVTGGIAAYKACIICSQLQQKGARIRVIMTHSATRFVQPLTFQTLSHHHVYTDTFEEHDPSGVAHIDLADEADLFLIAPATANIIGKLANGIADDMLSTTLLATQAPVWMAPAMNGHMYEHPAVQENITKLKVRGVHLIEPGSGLLACGYVGKGRMAEPEEIISAVEQYFETGNPQGEPVGDKAVKHWWQGKRVLVTAGPTQEPLDPVRYLTNHSSGKMGYALTKVLAGMGAEVVLVSGPTALDVPQGVKEYISVVTADEMYQAVLRHYSSVDAVFKAAAVADYHPLNKSEQKIKKDAEEITITFKKNKDILKALGERKKGQILVGFAAETHDLDIYARAKLQNKNLDFIVANNVSKEGAGFGTDTNAVTIYDRWGGKVDVPLLPKEEVAYQIVKVVAERHGLHKE</sequence>
<keyword evidence="10" id="KW-1185">Reference proteome</keyword>
<evidence type="ECO:0000313" key="10">
    <source>
        <dbReference type="Proteomes" id="UP000825179"/>
    </source>
</evidence>
<dbReference type="InterPro" id="IPR036551">
    <property type="entry name" value="Flavin_trans-like"/>
</dbReference>
<feature type="binding site" evidence="3">
    <location>
        <position position="355"/>
    </location>
    <ligand>
        <name>CTP</name>
        <dbReference type="ChEBI" id="CHEBI:37563"/>
    </ligand>
</feature>
<dbReference type="GO" id="GO:0046872">
    <property type="term" value="F:metal ion binding"/>
    <property type="evidence" value="ECO:0007669"/>
    <property type="project" value="UniProtKB-KW"/>
</dbReference>
<comment type="cofactor">
    <cofactor evidence="3">
        <name>Mg(2+)</name>
        <dbReference type="ChEBI" id="CHEBI:18420"/>
    </cofactor>
</comment>
<dbReference type="Gene3D" id="3.40.50.10300">
    <property type="entry name" value="CoaB-like"/>
    <property type="match status" value="1"/>
</dbReference>
<keyword evidence="3" id="KW-0479">Metal-binding</keyword>
<dbReference type="Pfam" id="PF04127">
    <property type="entry name" value="DFP"/>
    <property type="match status" value="1"/>
</dbReference>
<protein>
    <recommendedName>
        <fullName evidence="3">Coenzyme A biosynthesis bifunctional protein CoaBC</fullName>
    </recommendedName>
    <alternativeName>
        <fullName evidence="3">DNA/pantothenate metabolism flavoprotein</fullName>
    </alternativeName>
    <alternativeName>
        <fullName evidence="3">Phosphopantothenoylcysteine synthetase/decarboxylase</fullName>
        <shortName evidence="3">PPCS-PPCDC</shortName>
    </alternativeName>
    <domain>
        <recommendedName>
            <fullName evidence="3">Phosphopantothenoylcysteine decarboxylase</fullName>
            <shortName evidence="3">PPC decarboxylase</shortName>
            <shortName evidence="3">PPC-DC</shortName>
            <ecNumber evidence="3">4.1.1.36</ecNumber>
        </recommendedName>
        <alternativeName>
            <fullName evidence="3">CoaC</fullName>
        </alternativeName>
    </domain>
    <domain>
        <recommendedName>
            <fullName evidence="3">Phosphopantothenate--cysteine ligase</fullName>
            <ecNumber evidence="3">6.3.2.5</ecNumber>
        </recommendedName>
        <alternativeName>
            <fullName evidence="3">CoaB</fullName>
        </alternativeName>
        <alternativeName>
            <fullName evidence="3">Phosphopantothenoylcysteine synthetase</fullName>
            <shortName evidence="3">PPC synthetase</shortName>
            <shortName evidence="3">PPC-S</shortName>
        </alternativeName>
    </domain>
</protein>
<dbReference type="EMBL" id="CP082237">
    <property type="protein sequence ID" value="QZT32797.1"/>
    <property type="molecule type" value="Genomic_DNA"/>
</dbReference>
<comment type="function">
    <text evidence="3">Catalyzes two sequential steps in the biosynthesis of coenzyme A. In the first step cysteine is conjugated to 4'-phosphopantothenate to form 4-phosphopantothenoylcysteine. In the second step the latter compound is decarboxylated to form 4'-phosphopantotheine.</text>
</comment>
<name>F5L7V0_CALTT</name>